<keyword evidence="2" id="KW-1133">Transmembrane helix</keyword>
<sequence length="243" mass="26293">MKKAAIILIGICLCLSIPVAAEAAQTGTSSVTQQSTINTTVSDTYMVTIRSEHAQVSYQHEEGDDEETQETVTYAVERFSSPQFQIQPKKGWKITAVLVNGEDVTDQLKDGMLTLPEVYEDQLLVVETEESKEDDKKDDKKDDSTGGGEQEDKKPADTKPTDKKPIDTKNNGTSGSSNSGTKTDVSTGNSQGTKADLTGTTNGTAEAKTADLQKNVRYFMAAIVSGAVLLILADNRRKRKHGE</sequence>
<keyword evidence="2" id="KW-0812">Transmembrane</keyword>
<evidence type="ECO:0000313" key="5">
    <source>
        <dbReference type="Proteomes" id="UP000440513"/>
    </source>
</evidence>
<feature type="signal peptide" evidence="3">
    <location>
        <begin position="1"/>
        <end position="23"/>
    </location>
</feature>
<dbReference type="RefSeq" id="WP_154432556.1">
    <property type="nucleotide sequence ID" value="NZ_VUMS01000017.1"/>
</dbReference>
<proteinExistence type="predicted"/>
<keyword evidence="5" id="KW-1185">Reference proteome</keyword>
<dbReference type="AlphaFoldDB" id="A0A7X2P510"/>
<keyword evidence="2" id="KW-0472">Membrane</keyword>
<feature type="compositionally biased region" description="Basic and acidic residues" evidence="1">
    <location>
        <begin position="133"/>
        <end position="167"/>
    </location>
</feature>
<protein>
    <submittedName>
        <fullName evidence="4">Uncharacterized protein</fullName>
    </submittedName>
</protein>
<evidence type="ECO:0000256" key="2">
    <source>
        <dbReference type="SAM" id="Phobius"/>
    </source>
</evidence>
<accession>A0A7X2P510</accession>
<dbReference type="EMBL" id="VUMS01000017">
    <property type="protein sequence ID" value="MST67092.1"/>
    <property type="molecule type" value="Genomic_DNA"/>
</dbReference>
<reference evidence="4 5" key="1">
    <citation type="submission" date="2019-08" db="EMBL/GenBank/DDBJ databases">
        <title>In-depth cultivation of the pig gut microbiome towards novel bacterial diversity and tailored functional studies.</title>
        <authorList>
            <person name="Wylensek D."/>
            <person name="Hitch T.C.A."/>
            <person name="Clavel T."/>
        </authorList>
    </citation>
    <scope>NUCLEOTIDE SEQUENCE [LARGE SCALE GENOMIC DNA]</scope>
    <source>
        <strain evidence="4 5">BSM-380-WT-5A</strain>
    </source>
</reference>
<name>A0A7X2P510_9FIRM</name>
<feature type="transmembrane region" description="Helical" evidence="2">
    <location>
        <begin position="216"/>
        <end position="233"/>
    </location>
</feature>
<feature type="region of interest" description="Disordered" evidence="1">
    <location>
        <begin position="126"/>
        <end position="211"/>
    </location>
</feature>
<keyword evidence="3" id="KW-0732">Signal</keyword>
<comment type="caution">
    <text evidence="4">The sequence shown here is derived from an EMBL/GenBank/DDBJ whole genome shotgun (WGS) entry which is preliminary data.</text>
</comment>
<feature type="chain" id="PRO_5030714660" evidence="3">
    <location>
        <begin position="24"/>
        <end position="243"/>
    </location>
</feature>
<gene>
    <name evidence="4" type="ORF">FYJ57_10230</name>
</gene>
<evidence type="ECO:0000256" key="1">
    <source>
        <dbReference type="SAM" id="MobiDB-lite"/>
    </source>
</evidence>
<evidence type="ECO:0000313" key="4">
    <source>
        <dbReference type="EMBL" id="MST67092.1"/>
    </source>
</evidence>
<evidence type="ECO:0000256" key="3">
    <source>
        <dbReference type="SAM" id="SignalP"/>
    </source>
</evidence>
<organism evidence="4 5">
    <name type="scientific">Oliverpabstia intestinalis</name>
    <dbReference type="NCBI Taxonomy" id="2606633"/>
    <lineage>
        <taxon>Bacteria</taxon>
        <taxon>Bacillati</taxon>
        <taxon>Bacillota</taxon>
        <taxon>Clostridia</taxon>
        <taxon>Lachnospirales</taxon>
        <taxon>Lachnospiraceae</taxon>
        <taxon>Oliverpabstia</taxon>
    </lineage>
</organism>
<feature type="compositionally biased region" description="Low complexity" evidence="1">
    <location>
        <begin position="168"/>
        <end position="183"/>
    </location>
</feature>
<dbReference type="Proteomes" id="UP000440513">
    <property type="component" value="Unassembled WGS sequence"/>
</dbReference>
<feature type="compositionally biased region" description="Polar residues" evidence="1">
    <location>
        <begin position="184"/>
        <end position="204"/>
    </location>
</feature>